<evidence type="ECO:0000256" key="4">
    <source>
        <dbReference type="ARBA" id="ARBA00022741"/>
    </source>
</evidence>
<evidence type="ECO:0000313" key="8">
    <source>
        <dbReference type="EMBL" id="ETX08158.1"/>
    </source>
</evidence>
<dbReference type="SMART" id="SM00382">
    <property type="entry name" value="AAA"/>
    <property type="match status" value="1"/>
</dbReference>
<dbReference type="InterPro" id="IPR003439">
    <property type="entry name" value="ABC_transporter-like_ATP-bd"/>
</dbReference>
<dbReference type="InterPro" id="IPR027417">
    <property type="entry name" value="P-loop_NTPase"/>
</dbReference>
<dbReference type="InterPro" id="IPR005895">
    <property type="entry name" value="ABC_transptr_haem_export_CcmA"/>
</dbReference>
<dbReference type="HOGENOM" id="CLU_000604_1_2_7"/>
<keyword evidence="5" id="KW-0201">Cytochrome c-type biogenesis</keyword>
<dbReference type="InterPro" id="IPR050763">
    <property type="entry name" value="ABC_transporter_ATP-binding"/>
</dbReference>
<dbReference type="NCBIfam" id="TIGR01189">
    <property type="entry name" value="ccmA"/>
    <property type="match status" value="1"/>
</dbReference>
<proteinExistence type="inferred from homology"/>
<evidence type="ECO:0000256" key="6">
    <source>
        <dbReference type="ARBA" id="ARBA00022840"/>
    </source>
</evidence>
<keyword evidence="3" id="KW-0536">Nodulation</keyword>
<dbReference type="Gene3D" id="3.40.50.300">
    <property type="entry name" value="P-loop containing nucleotide triphosphate hydrolases"/>
    <property type="match status" value="1"/>
</dbReference>
<dbReference type="EMBL" id="AZHX01000285">
    <property type="protein sequence ID" value="ETX08158.1"/>
    <property type="molecule type" value="Genomic_DNA"/>
</dbReference>
<sequence>MSGDMMVRLQGVTKRYAHVWALRGVDLELRRGRCLGIFGANGAGKTTLLNILATLTRPSSGQVTIAGYDAVREAEKIRPRLGVLGHRTYLYGDLTASENLQFYGRLFGVPNGHRRSRELLHSVGLDSDSQQRVRTFSRGMQQRLAIARVLLHEPELLLLDEPYTGLDQHAVSRLQSLLDDLQADEKTIILSTHDLARGLAVCDEILIQSRGKIVYYHETASDLDIAGFEQLYAAHVQ</sequence>
<organism evidence="8 9">
    <name type="scientific">Candidatus Entotheonella gemina</name>
    <dbReference type="NCBI Taxonomy" id="1429439"/>
    <lineage>
        <taxon>Bacteria</taxon>
        <taxon>Pseudomonadati</taxon>
        <taxon>Nitrospinota/Tectimicrobiota group</taxon>
        <taxon>Candidatus Tectimicrobiota</taxon>
        <taxon>Candidatus Entotheonellia</taxon>
        <taxon>Candidatus Entotheonellales</taxon>
        <taxon>Candidatus Entotheonellaceae</taxon>
        <taxon>Candidatus Entotheonella</taxon>
    </lineage>
</organism>
<gene>
    <name evidence="8" type="ORF">ETSY2_07015</name>
</gene>
<reference evidence="8 9" key="1">
    <citation type="journal article" date="2014" name="Nature">
        <title>An environmental bacterial taxon with a large and distinct metabolic repertoire.</title>
        <authorList>
            <person name="Wilson M.C."/>
            <person name="Mori T."/>
            <person name="Ruckert C."/>
            <person name="Uria A.R."/>
            <person name="Helf M.J."/>
            <person name="Takada K."/>
            <person name="Gernert C."/>
            <person name="Steffens U.A."/>
            <person name="Heycke N."/>
            <person name="Schmitt S."/>
            <person name="Rinke C."/>
            <person name="Helfrich E.J."/>
            <person name="Brachmann A.O."/>
            <person name="Gurgui C."/>
            <person name="Wakimoto T."/>
            <person name="Kracht M."/>
            <person name="Crusemann M."/>
            <person name="Hentschel U."/>
            <person name="Abe I."/>
            <person name="Matsunaga S."/>
            <person name="Kalinowski J."/>
            <person name="Takeyama H."/>
            <person name="Piel J."/>
        </authorList>
    </citation>
    <scope>NUCLEOTIDE SEQUENCE [LARGE SCALE GENOMIC DNA]</scope>
    <source>
        <strain evidence="9">TSY2</strain>
    </source>
</reference>
<dbReference type="GO" id="GO:0005524">
    <property type="term" value="F:ATP binding"/>
    <property type="evidence" value="ECO:0007669"/>
    <property type="project" value="UniProtKB-KW"/>
</dbReference>
<keyword evidence="2" id="KW-0813">Transport</keyword>
<dbReference type="PATRIC" id="fig|1429439.4.peg.1205"/>
<dbReference type="Pfam" id="PF00005">
    <property type="entry name" value="ABC_tran"/>
    <property type="match status" value="1"/>
</dbReference>
<dbReference type="SUPFAM" id="SSF52540">
    <property type="entry name" value="P-loop containing nucleoside triphosphate hydrolases"/>
    <property type="match status" value="1"/>
</dbReference>
<dbReference type="PANTHER" id="PTHR42711">
    <property type="entry name" value="ABC TRANSPORTER ATP-BINDING PROTEIN"/>
    <property type="match status" value="1"/>
</dbReference>
<evidence type="ECO:0000256" key="3">
    <source>
        <dbReference type="ARBA" id="ARBA00022458"/>
    </source>
</evidence>
<keyword evidence="9" id="KW-1185">Reference proteome</keyword>
<dbReference type="GO" id="GO:0017004">
    <property type="term" value="P:cytochrome complex assembly"/>
    <property type="evidence" value="ECO:0007669"/>
    <property type="project" value="UniProtKB-KW"/>
</dbReference>
<accession>W4MD74</accession>
<dbReference type="GO" id="GO:0022857">
    <property type="term" value="F:transmembrane transporter activity"/>
    <property type="evidence" value="ECO:0007669"/>
    <property type="project" value="InterPro"/>
</dbReference>
<evidence type="ECO:0000259" key="7">
    <source>
        <dbReference type="PROSITE" id="PS50893"/>
    </source>
</evidence>
<evidence type="ECO:0000256" key="1">
    <source>
        <dbReference type="ARBA" id="ARBA00005417"/>
    </source>
</evidence>
<dbReference type="GO" id="GO:0016887">
    <property type="term" value="F:ATP hydrolysis activity"/>
    <property type="evidence" value="ECO:0007669"/>
    <property type="project" value="InterPro"/>
</dbReference>
<name>W4MD74_9BACT</name>
<keyword evidence="4" id="KW-0547">Nucleotide-binding</keyword>
<evidence type="ECO:0000256" key="2">
    <source>
        <dbReference type="ARBA" id="ARBA00022448"/>
    </source>
</evidence>
<evidence type="ECO:0000313" key="9">
    <source>
        <dbReference type="Proteomes" id="UP000019140"/>
    </source>
</evidence>
<keyword evidence="6" id="KW-0067">ATP-binding</keyword>
<dbReference type="InterPro" id="IPR003593">
    <property type="entry name" value="AAA+_ATPase"/>
</dbReference>
<protein>
    <recommendedName>
        <fullName evidence="7">ABC transporter domain-containing protein</fullName>
    </recommendedName>
</protein>
<dbReference type="PANTHER" id="PTHR42711:SF5">
    <property type="entry name" value="ABC TRANSPORTER ATP-BINDING PROTEIN NATA"/>
    <property type="match status" value="1"/>
</dbReference>
<dbReference type="AlphaFoldDB" id="W4MD74"/>
<feature type="domain" description="ABC transporter" evidence="7">
    <location>
        <begin position="7"/>
        <end position="235"/>
    </location>
</feature>
<evidence type="ECO:0000256" key="5">
    <source>
        <dbReference type="ARBA" id="ARBA00022748"/>
    </source>
</evidence>
<comment type="similarity">
    <text evidence="1">Belongs to the ABC transporter superfamily.</text>
</comment>
<dbReference type="PROSITE" id="PS50893">
    <property type="entry name" value="ABC_TRANSPORTER_2"/>
    <property type="match status" value="1"/>
</dbReference>
<dbReference type="Proteomes" id="UP000019140">
    <property type="component" value="Unassembled WGS sequence"/>
</dbReference>
<comment type="caution">
    <text evidence="8">The sequence shown here is derived from an EMBL/GenBank/DDBJ whole genome shotgun (WGS) entry which is preliminary data.</text>
</comment>